<reference evidence="12" key="1">
    <citation type="submission" date="2009-12" db="EMBL/GenBank/DDBJ databases">
        <title>Complete sequence of Treponema primitia strain ZAS-2.</title>
        <authorList>
            <person name="Tetu S.G."/>
            <person name="Matson E."/>
            <person name="Ren Q."/>
            <person name="Seshadri R."/>
            <person name="Elbourne L."/>
            <person name="Hassan K.A."/>
            <person name="Durkin A."/>
            <person name="Radune D."/>
            <person name="Mohamoud Y."/>
            <person name="Shay R."/>
            <person name="Jin S."/>
            <person name="Zhang X."/>
            <person name="Lucey K."/>
            <person name="Ballor N.R."/>
            <person name="Ottesen E."/>
            <person name="Rosenthal R."/>
            <person name="Allen A."/>
            <person name="Leadbetter J.R."/>
            <person name="Paulsen I.T."/>
        </authorList>
    </citation>
    <scope>NUCLEOTIDE SEQUENCE [LARGE SCALE GENOMIC DNA]</scope>
    <source>
        <strain evidence="12">ATCC BAA-887 / DSM 12427 / ZAS-2</strain>
    </source>
</reference>
<feature type="domain" description="POTRA" evidence="10">
    <location>
        <begin position="191"/>
        <end position="279"/>
    </location>
</feature>
<feature type="domain" description="POTRA" evidence="10">
    <location>
        <begin position="111"/>
        <end position="188"/>
    </location>
</feature>
<evidence type="ECO:0000256" key="9">
    <source>
        <dbReference type="SAM" id="SignalP"/>
    </source>
</evidence>
<evidence type="ECO:0000259" key="10">
    <source>
        <dbReference type="PROSITE" id="PS51779"/>
    </source>
</evidence>
<dbReference type="InterPro" id="IPR000184">
    <property type="entry name" value="Bac_surfAg_D15"/>
</dbReference>
<dbReference type="PROSITE" id="PS51779">
    <property type="entry name" value="POTRA"/>
    <property type="match status" value="4"/>
</dbReference>
<dbReference type="PANTHER" id="PTHR12815">
    <property type="entry name" value="SORTING AND ASSEMBLY MACHINERY SAMM50 PROTEIN FAMILY MEMBER"/>
    <property type="match status" value="1"/>
</dbReference>
<dbReference type="Gene3D" id="2.40.160.50">
    <property type="entry name" value="membrane protein fhac: a member of the omp85/tpsb transporter family"/>
    <property type="match status" value="1"/>
</dbReference>
<sequence>MRKGFALLLILLVVCSVFAQEVPGNLEGGAQWYQGKPIKNIVFEGLHHIKASELEGVMAPFIGQTFNDEVFWEIHGRVYALEYFETITPSAIPADSTGSEVIIRFRVTERPTVSRITFTGNSHASRGELMNVISLKVNDVVNQAKLRMDETAVLTKYLEKGYPDIKVGSQTTPGKDGTVQVSFFITEGDKLTIDEILFEGNNIFSTRTLRGQVSLKPKGLITLFNDGAFQETKLTADIAAITQYYRDRGYIDAEVSDVVRTPKRDAKGNNILSITFRIYEGRIYTFGGVTFEGNEIFTDEQLAAVIYSKTGDTVNARRVEADIQRVIGLYAENGYIFNSIVPNETRDALDGVLRFRISIVERGRAHIEHIIVRGNEKTKEPVILREVPLEAGDVFSRTKLMDAQRNLMNLQYFSSVIPDMTPGSSESLMDLVFTVEEAPTTDIQFGLTFSGSADPDAFPISGLIKWNDRNFLGYGNIVGAGVNASPDTQSLSLEYTQRWLFGLPLSGGFDFTLRHQDRQAAMSGPAPYFNGDEDEAYPAGFHSYEEYVDNSKYPSNAYLMDYEQWGISVGFSTGYRWLTALGNLGVGGGVRTGMTMNTYDADFYRPFDPTLRDKNNQWSWTNSLWTSVSLDQRDIYYDPSKGYYLFERMGYYGLFDFEREHYVKSDTKAEYFLTLFNLPITDTYSFKGVFMLHTGVSFILPQPSYNPPVIEEANKLVVDGMFIGRGWTGERSNRGTALWENTAEIRFPIVPGILALDGFFDAAAVKATPEAFFNDFHMIDMRFSLGGGLRFAIPQFPFRFILAKRFVVEDGQVVWQKGNMGDSGLDFVISFALSSY</sequence>
<dbReference type="GO" id="GO:0009279">
    <property type="term" value="C:cell outer membrane"/>
    <property type="evidence" value="ECO:0007669"/>
    <property type="project" value="UniProtKB-UniRule"/>
</dbReference>
<accession>F5YRA0</accession>
<evidence type="ECO:0000256" key="2">
    <source>
        <dbReference type="ARBA" id="ARBA00022452"/>
    </source>
</evidence>
<comment type="subcellular location">
    <subcellularLocation>
        <location evidence="1">Membrane</location>
    </subcellularLocation>
</comment>
<dbReference type="InterPro" id="IPR010827">
    <property type="entry name" value="BamA/TamA_POTRA"/>
</dbReference>
<keyword evidence="6" id="KW-0472">Membrane</keyword>
<evidence type="ECO:0000256" key="3">
    <source>
        <dbReference type="ARBA" id="ARBA00022692"/>
    </source>
</evidence>
<evidence type="ECO:0000256" key="8">
    <source>
        <dbReference type="NCBIfam" id="TIGR03303"/>
    </source>
</evidence>
<dbReference type="InterPro" id="IPR039910">
    <property type="entry name" value="D15-like"/>
</dbReference>
<dbReference type="Pfam" id="PF01103">
    <property type="entry name" value="Omp85"/>
    <property type="match status" value="1"/>
</dbReference>
<proteinExistence type="predicted"/>
<dbReference type="RefSeq" id="WP_015707591.1">
    <property type="nucleotide sequence ID" value="NC_015578.1"/>
</dbReference>
<dbReference type="KEGG" id="tpi:TREPR_2632"/>
<dbReference type="AlphaFoldDB" id="F5YRA0"/>
<dbReference type="PANTHER" id="PTHR12815:SF47">
    <property type="entry name" value="TRANSLOCATION AND ASSEMBLY MODULE SUBUNIT TAMA"/>
    <property type="match status" value="1"/>
</dbReference>
<evidence type="ECO:0000256" key="5">
    <source>
        <dbReference type="ARBA" id="ARBA00022737"/>
    </source>
</evidence>
<feature type="domain" description="POTRA" evidence="10">
    <location>
        <begin position="365"/>
        <end position="438"/>
    </location>
</feature>
<keyword evidence="5" id="KW-0677">Repeat</keyword>
<keyword evidence="7" id="KW-0998">Cell outer membrane</keyword>
<dbReference type="Proteomes" id="UP000009223">
    <property type="component" value="Chromosome"/>
</dbReference>
<feature type="signal peptide" evidence="9">
    <location>
        <begin position="1"/>
        <end position="19"/>
    </location>
</feature>
<evidence type="ECO:0000313" key="11">
    <source>
        <dbReference type="EMBL" id="AEF86891.1"/>
    </source>
</evidence>
<evidence type="ECO:0000313" key="12">
    <source>
        <dbReference type="Proteomes" id="UP000009223"/>
    </source>
</evidence>
<gene>
    <name evidence="11" type="primary">yaeT</name>
    <name evidence="11" type="ordered locus">TREPR_2632</name>
</gene>
<keyword evidence="12" id="KW-1185">Reference proteome</keyword>
<keyword evidence="4 9" id="KW-0732">Signal</keyword>
<organism evidence="11 12">
    <name type="scientific">Treponema primitia (strain ATCC BAA-887 / DSM 12427 / ZAS-2)</name>
    <dbReference type="NCBI Taxonomy" id="545694"/>
    <lineage>
        <taxon>Bacteria</taxon>
        <taxon>Pseudomonadati</taxon>
        <taxon>Spirochaetota</taxon>
        <taxon>Spirochaetia</taxon>
        <taxon>Spirochaetales</taxon>
        <taxon>Treponemataceae</taxon>
        <taxon>Treponema</taxon>
    </lineage>
</organism>
<dbReference type="PIRSF" id="PIRSF006076">
    <property type="entry name" value="OM_assembly_OMP85"/>
    <property type="match status" value="1"/>
</dbReference>
<protein>
    <recommendedName>
        <fullName evidence="8">Outer membrane protein assembly factor BamA</fullName>
    </recommendedName>
</protein>
<evidence type="ECO:0000256" key="4">
    <source>
        <dbReference type="ARBA" id="ARBA00022729"/>
    </source>
</evidence>
<reference evidence="11 12" key="2">
    <citation type="journal article" date="2011" name="ISME J.">
        <title>RNA-seq reveals cooperative metabolic interactions between two termite-gut spirochete species in co-culture.</title>
        <authorList>
            <person name="Rosenthal A.Z."/>
            <person name="Matson E.G."/>
            <person name="Eldar A."/>
            <person name="Leadbetter J.R."/>
        </authorList>
    </citation>
    <scope>NUCLEOTIDE SEQUENCE [LARGE SCALE GENOMIC DNA]</scope>
    <source>
        <strain evidence="12">ATCC BAA-887 / DSM 12427 / ZAS-2</strain>
    </source>
</reference>
<dbReference type="OrthoDB" id="9776356at2"/>
<dbReference type="GO" id="GO:0071709">
    <property type="term" value="P:membrane assembly"/>
    <property type="evidence" value="ECO:0007669"/>
    <property type="project" value="InterPro"/>
</dbReference>
<feature type="domain" description="POTRA" evidence="10">
    <location>
        <begin position="284"/>
        <end position="362"/>
    </location>
</feature>
<evidence type="ECO:0000256" key="1">
    <source>
        <dbReference type="ARBA" id="ARBA00004370"/>
    </source>
</evidence>
<dbReference type="STRING" id="545694.TREPR_2632"/>
<dbReference type="InterPro" id="IPR023707">
    <property type="entry name" value="OM_assembly_BamA"/>
</dbReference>
<dbReference type="Pfam" id="PF07244">
    <property type="entry name" value="POTRA"/>
    <property type="match status" value="5"/>
</dbReference>
<dbReference type="HOGENOM" id="CLU_007664_1_1_12"/>
<evidence type="ECO:0000256" key="7">
    <source>
        <dbReference type="ARBA" id="ARBA00023237"/>
    </source>
</evidence>
<dbReference type="eggNOG" id="COG4775">
    <property type="taxonomic scope" value="Bacteria"/>
</dbReference>
<feature type="chain" id="PRO_5003330019" description="Outer membrane protein assembly factor BamA" evidence="9">
    <location>
        <begin position="20"/>
        <end position="836"/>
    </location>
</feature>
<dbReference type="Gene3D" id="3.10.20.310">
    <property type="entry name" value="membrane protein fhac"/>
    <property type="match status" value="5"/>
</dbReference>
<name>F5YRA0_TREPZ</name>
<keyword evidence="2" id="KW-1134">Transmembrane beta strand</keyword>
<evidence type="ECO:0000256" key="6">
    <source>
        <dbReference type="ARBA" id="ARBA00023136"/>
    </source>
</evidence>
<keyword evidence="3" id="KW-0812">Transmembrane</keyword>
<dbReference type="NCBIfam" id="TIGR03303">
    <property type="entry name" value="OM_YaeT"/>
    <property type="match status" value="1"/>
</dbReference>
<dbReference type="EMBL" id="CP001843">
    <property type="protein sequence ID" value="AEF86891.1"/>
    <property type="molecule type" value="Genomic_DNA"/>
</dbReference>
<dbReference type="InterPro" id="IPR034746">
    <property type="entry name" value="POTRA"/>
</dbReference>